<dbReference type="SUPFAM" id="SSF56349">
    <property type="entry name" value="DNA breaking-rejoining enzymes"/>
    <property type="match status" value="1"/>
</dbReference>
<dbReference type="InterPro" id="IPR013762">
    <property type="entry name" value="Integrase-like_cat_sf"/>
</dbReference>
<evidence type="ECO:0000259" key="7">
    <source>
        <dbReference type="PROSITE" id="PS51898"/>
    </source>
</evidence>
<dbReference type="GO" id="GO:0075713">
    <property type="term" value="P:establishment of integrated proviral latency"/>
    <property type="evidence" value="ECO:0007669"/>
    <property type="project" value="UniProtKB-KW"/>
</dbReference>
<evidence type="ECO:0000256" key="4">
    <source>
        <dbReference type="ARBA" id="ARBA00022801"/>
    </source>
</evidence>
<dbReference type="GO" id="GO:0016787">
    <property type="term" value="F:hydrolase activity"/>
    <property type="evidence" value="ECO:0007669"/>
    <property type="project" value="UniProtKB-KW"/>
</dbReference>
<dbReference type="GO" id="GO:0015074">
    <property type="term" value="P:DNA integration"/>
    <property type="evidence" value="ECO:0007669"/>
    <property type="project" value="InterPro"/>
</dbReference>
<dbReference type="GO" id="GO:0016740">
    <property type="term" value="F:transferase activity"/>
    <property type="evidence" value="ECO:0007669"/>
    <property type="project" value="UniProtKB-KW"/>
</dbReference>
<accession>A0A8S5TEI7</accession>
<dbReference type="PANTHER" id="PTHR30349">
    <property type="entry name" value="PHAGE INTEGRASE-RELATED"/>
    <property type="match status" value="1"/>
</dbReference>
<keyword evidence="3" id="KW-0808">Transferase</keyword>
<dbReference type="GO" id="GO:0003677">
    <property type="term" value="F:DNA binding"/>
    <property type="evidence" value="ECO:0007669"/>
    <property type="project" value="InterPro"/>
</dbReference>
<dbReference type="InterPro" id="IPR002104">
    <property type="entry name" value="Integrase_catalytic"/>
</dbReference>
<feature type="domain" description="Tyr recombinase" evidence="7">
    <location>
        <begin position="3"/>
        <end position="177"/>
    </location>
</feature>
<keyword evidence="5" id="KW-0233">DNA recombination</keyword>
<keyword evidence="6" id="KW-1160">Virus entry into host cell</keyword>
<comment type="similarity">
    <text evidence="1">Belongs to the 'phage' integrase family.</text>
</comment>
<dbReference type="Pfam" id="PF00589">
    <property type="entry name" value="Phage_integrase"/>
    <property type="match status" value="1"/>
</dbReference>
<proteinExistence type="inferred from homology"/>
<organism evidence="8">
    <name type="scientific">Siphoviridae sp. ct1yA16</name>
    <dbReference type="NCBI Taxonomy" id="2827767"/>
    <lineage>
        <taxon>Viruses</taxon>
        <taxon>Duplodnaviria</taxon>
        <taxon>Heunggongvirae</taxon>
        <taxon>Uroviricota</taxon>
        <taxon>Caudoviricetes</taxon>
    </lineage>
</organism>
<dbReference type="PROSITE" id="PS51898">
    <property type="entry name" value="TYR_RECOMBINASE"/>
    <property type="match status" value="1"/>
</dbReference>
<sequence length="182" mass="21858">MNIVEPIRSQEKVKEIYTYLKEKNDRDALLFLFGIYTGLRISDILKFRVRDCYNKYYGIREKKTKKQKTYDWNPHLKKELEKYIAEKDPDEFLFKSRKGKNQAITRERAYTIIRTACNDCGVYNVGTHTLRKTFGLFLYEQSEKNIGMLMDIFNHSSENITLRYIGITQEKNNNVMKKMRYF</sequence>
<dbReference type="EMBL" id="BK032816">
    <property type="protein sequence ID" value="DAF61716.1"/>
    <property type="molecule type" value="Genomic_DNA"/>
</dbReference>
<evidence type="ECO:0000256" key="5">
    <source>
        <dbReference type="ARBA" id="ARBA00023172"/>
    </source>
</evidence>
<reference evidence="8" key="1">
    <citation type="journal article" date="2021" name="Proc. Natl. Acad. Sci. U.S.A.">
        <title>A Catalog of Tens of Thousands of Viruses from Human Metagenomes Reveals Hidden Associations with Chronic Diseases.</title>
        <authorList>
            <person name="Tisza M.J."/>
            <person name="Buck C.B."/>
        </authorList>
    </citation>
    <scope>NUCLEOTIDE SEQUENCE</scope>
    <source>
        <strain evidence="8">Ct1yA16</strain>
    </source>
</reference>
<evidence type="ECO:0000256" key="3">
    <source>
        <dbReference type="ARBA" id="ARBA00022679"/>
    </source>
</evidence>
<keyword evidence="6" id="KW-1179">Viral genome integration</keyword>
<dbReference type="InterPro" id="IPR050090">
    <property type="entry name" value="Tyrosine_recombinase_XerCD"/>
</dbReference>
<name>A0A8S5TEI7_9CAUD</name>
<evidence type="ECO:0000313" key="8">
    <source>
        <dbReference type="EMBL" id="DAF61716.1"/>
    </source>
</evidence>
<dbReference type="CDD" id="cd01192">
    <property type="entry name" value="INT_C_like_3"/>
    <property type="match status" value="1"/>
</dbReference>
<protein>
    <recommendedName>
        <fullName evidence="2">Integrase</fullName>
    </recommendedName>
</protein>
<dbReference type="GO" id="GO:0006310">
    <property type="term" value="P:DNA recombination"/>
    <property type="evidence" value="ECO:0007669"/>
    <property type="project" value="UniProtKB-KW"/>
</dbReference>
<keyword evidence="4" id="KW-0378">Hydrolase</keyword>
<dbReference type="PANTHER" id="PTHR30349:SF82">
    <property type="entry name" value="INTEGRASE_RECOMBINASE YOEC-RELATED"/>
    <property type="match status" value="1"/>
</dbReference>
<evidence type="ECO:0000256" key="2">
    <source>
        <dbReference type="ARBA" id="ARBA00016082"/>
    </source>
</evidence>
<dbReference type="InterPro" id="IPR011010">
    <property type="entry name" value="DNA_brk_join_enz"/>
</dbReference>
<evidence type="ECO:0000256" key="6">
    <source>
        <dbReference type="ARBA" id="ARBA00023195"/>
    </source>
</evidence>
<keyword evidence="6" id="KW-0229">DNA integration</keyword>
<dbReference type="GO" id="GO:0044826">
    <property type="term" value="P:viral genome integration into host DNA"/>
    <property type="evidence" value="ECO:0007669"/>
    <property type="project" value="UniProtKB-KW"/>
</dbReference>
<dbReference type="Gene3D" id="1.10.443.10">
    <property type="entry name" value="Intergrase catalytic core"/>
    <property type="match status" value="1"/>
</dbReference>
<evidence type="ECO:0000256" key="1">
    <source>
        <dbReference type="ARBA" id="ARBA00008857"/>
    </source>
</evidence>